<reference evidence="1" key="1">
    <citation type="submission" date="2022-04" db="EMBL/GenBank/DDBJ databases">
        <title>Carnegiea gigantea Genome sequencing and assembly v2.</title>
        <authorList>
            <person name="Copetti D."/>
            <person name="Sanderson M.J."/>
            <person name="Burquez A."/>
            <person name="Wojciechowski M.F."/>
        </authorList>
    </citation>
    <scope>NUCLEOTIDE SEQUENCE</scope>
    <source>
        <strain evidence="1">SGP5-SGP5p</strain>
        <tissue evidence="1">Aerial part</tissue>
    </source>
</reference>
<organism evidence="1 2">
    <name type="scientific">Carnegiea gigantea</name>
    <dbReference type="NCBI Taxonomy" id="171969"/>
    <lineage>
        <taxon>Eukaryota</taxon>
        <taxon>Viridiplantae</taxon>
        <taxon>Streptophyta</taxon>
        <taxon>Embryophyta</taxon>
        <taxon>Tracheophyta</taxon>
        <taxon>Spermatophyta</taxon>
        <taxon>Magnoliopsida</taxon>
        <taxon>eudicotyledons</taxon>
        <taxon>Gunneridae</taxon>
        <taxon>Pentapetalae</taxon>
        <taxon>Caryophyllales</taxon>
        <taxon>Cactineae</taxon>
        <taxon>Cactaceae</taxon>
        <taxon>Cactoideae</taxon>
        <taxon>Echinocereeae</taxon>
        <taxon>Carnegiea</taxon>
    </lineage>
</organism>
<name>A0A9Q1GKT6_9CARY</name>
<comment type="caution">
    <text evidence="1">The sequence shown here is derived from an EMBL/GenBank/DDBJ whole genome shotgun (WGS) entry which is preliminary data.</text>
</comment>
<dbReference type="OrthoDB" id="5562739at2759"/>
<dbReference type="AlphaFoldDB" id="A0A9Q1GKT6"/>
<sequence>MSPKGLRQLIKNLNDKQKEDIREIFFGGFLHLQADIIPEKMCGWSGTFTHVFAPYHLRFCSLPLTNGAMKVTEHDVHVMLDLPTGSLEVVEPKNEINMTVEFISLLNHWKHQWPECDSIPECVELIEMIQLQVDRVKGFRRNFVIFMVSTCLCGKKSGELCYLDYVVFKLRSVPRQLSTLKGWINDEIKYRAQQESVTGFGSRYLKDTLDKMSITDEEE</sequence>
<gene>
    <name evidence="1" type="ORF">Cgig2_014307</name>
</gene>
<evidence type="ECO:0000313" key="1">
    <source>
        <dbReference type="EMBL" id="KAJ8420428.1"/>
    </source>
</evidence>
<dbReference type="PANTHER" id="PTHR34835:SF90">
    <property type="entry name" value="AMINOTRANSFERASE-LIKE PLANT MOBILE DOMAIN-CONTAINING PROTEIN"/>
    <property type="match status" value="1"/>
</dbReference>
<protein>
    <submittedName>
        <fullName evidence="1">Uncharacterized protein</fullName>
    </submittedName>
</protein>
<accession>A0A9Q1GKT6</accession>
<dbReference type="Proteomes" id="UP001153076">
    <property type="component" value="Unassembled WGS sequence"/>
</dbReference>
<evidence type="ECO:0000313" key="2">
    <source>
        <dbReference type="Proteomes" id="UP001153076"/>
    </source>
</evidence>
<dbReference type="EMBL" id="JAKOGI010003441">
    <property type="protein sequence ID" value="KAJ8420428.1"/>
    <property type="molecule type" value="Genomic_DNA"/>
</dbReference>
<dbReference type="PANTHER" id="PTHR34835">
    <property type="entry name" value="OS07G0283600 PROTEIN-RELATED"/>
    <property type="match status" value="1"/>
</dbReference>
<keyword evidence="2" id="KW-1185">Reference proteome</keyword>
<proteinExistence type="predicted"/>